<accession>A0A8E2DJC9</accession>
<dbReference type="Proteomes" id="UP000250043">
    <property type="component" value="Unassembled WGS sequence"/>
</dbReference>
<dbReference type="OrthoDB" id="4379145at2759"/>
<gene>
    <name evidence="1" type="ORF">OBBRIDRAFT_136297</name>
</gene>
<evidence type="ECO:0000313" key="2">
    <source>
        <dbReference type="Proteomes" id="UP000250043"/>
    </source>
</evidence>
<protein>
    <submittedName>
        <fullName evidence="1">Uncharacterized protein</fullName>
    </submittedName>
</protein>
<sequence>MQGSSRQWKVVYRLPNADWPGFLCTDWALRRLRDDLETGMAMPTDESPIDSTRWKVSEFAAMLTAKFGLIDCGEDDPDRIIVLWSIHGDKRAPLSHIQVKYKGAWESKMSTAGWVITHEEDDFGALGQKKTAFMKRKPVEPVKHGRKD</sequence>
<proteinExistence type="predicted"/>
<reference evidence="1 2" key="1">
    <citation type="submission" date="2016-07" db="EMBL/GenBank/DDBJ databases">
        <title>Draft genome of the white-rot fungus Obba rivulosa 3A-2.</title>
        <authorList>
            <consortium name="DOE Joint Genome Institute"/>
            <person name="Miettinen O."/>
            <person name="Riley R."/>
            <person name="Acob R."/>
            <person name="Barry K."/>
            <person name="Cullen D."/>
            <person name="De Vries R."/>
            <person name="Hainaut M."/>
            <person name="Hatakka A."/>
            <person name="Henrissat B."/>
            <person name="Hilden K."/>
            <person name="Kuo R."/>
            <person name="Labutti K."/>
            <person name="Lipzen A."/>
            <person name="Makela M.R."/>
            <person name="Sandor L."/>
            <person name="Spatafora J.W."/>
            <person name="Grigoriev I.V."/>
            <person name="Hibbett D.S."/>
        </authorList>
    </citation>
    <scope>NUCLEOTIDE SEQUENCE [LARGE SCALE GENOMIC DNA]</scope>
    <source>
        <strain evidence="1 2">3A-2</strain>
    </source>
</reference>
<keyword evidence="2" id="KW-1185">Reference proteome</keyword>
<name>A0A8E2DJC9_9APHY</name>
<dbReference type="EMBL" id="KV722475">
    <property type="protein sequence ID" value="OCH87729.1"/>
    <property type="molecule type" value="Genomic_DNA"/>
</dbReference>
<dbReference type="AlphaFoldDB" id="A0A8E2DJC9"/>
<evidence type="ECO:0000313" key="1">
    <source>
        <dbReference type="EMBL" id="OCH87729.1"/>
    </source>
</evidence>
<organism evidence="1 2">
    <name type="scientific">Obba rivulosa</name>
    <dbReference type="NCBI Taxonomy" id="1052685"/>
    <lineage>
        <taxon>Eukaryota</taxon>
        <taxon>Fungi</taxon>
        <taxon>Dikarya</taxon>
        <taxon>Basidiomycota</taxon>
        <taxon>Agaricomycotina</taxon>
        <taxon>Agaricomycetes</taxon>
        <taxon>Polyporales</taxon>
        <taxon>Gelatoporiaceae</taxon>
        <taxon>Obba</taxon>
    </lineage>
</organism>